<keyword evidence="2" id="KW-1185">Reference proteome</keyword>
<proteinExistence type="predicted"/>
<dbReference type="Proteomes" id="UP000276133">
    <property type="component" value="Unassembled WGS sequence"/>
</dbReference>
<organism evidence="1 2">
    <name type="scientific">Brachionus plicatilis</name>
    <name type="common">Marine rotifer</name>
    <name type="synonym">Brachionus muelleri</name>
    <dbReference type="NCBI Taxonomy" id="10195"/>
    <lineage>
        <taxon>Eukaryota</taxon>
        <taxon>Metazoa</taxon>
        <taxon>Spiralia</taxon>
        <taxon>Gnathifera</taxon>
        <taxon>Rotifera</taxon>
        <taxon>Eurotatoria</taxon>
        <taxon>Monogononta</taxon>
        <taxon>Pseudotrocha</taxon>
        <taxon>Ploima</taxon>
        <taxon>Brachionidae</taxon>
        <taxon>Brachionus</taxon>
    </lineage>
</organism>
<reference evidence="1 2" key="1">
    <citation type="journal article" date="2018" name="Sci. Rep.">
        <title>Genomic signatures of local adaptation to the degree of environmental predictability in rotifers.</title>
        <authorList>
            <person name="Franch-Gras L."/>
            <person name="Hahn C."/>
            <person name="Garcia-Roger E.M."/>
            <person name="Carmona M.J."/>
            <person name="Serra M."/>
            <person name="Gomez A."/>
        </authorList>
    </citation>
    <scope>NUCLEOTIDE SEQUENCE [LARGE SCALE GENOMIC DNA]</scope>
    <source>
        <strain evidence="1">HYR1</strain>
    </source>
</reference>
<dbReference type="EMBL" id="REGN01007455">
    <property type="protein sequence ID" value="RNA06228.1"/>
    <property type="molecule type" value="Genomic_DNA"/>
</dbReference>
<evidence type="ECO:0000313" key="2">
    <source>
        <dbReference type="Proteomes" id="UP000276133"/>
    </source>
</evidence>
<accession>A0A3M7Q5J4</accession>
<sequence>MKKIKIKTNFFPHLDLAKIIAIEFKLNNIRNDFYSLVSYLLSFSHNVNPLAFTDIQKFTDLLLGHRQIFRIWTLCLAAGKTHSKPHFQDCIHLNKGVECHSLDQLLSNKYKFQTIFTNDIHESFKILILLKTLLDAYHLENT</sequence>
<protein>
    <submittedName>
        <fullName evidence="1">Uncharacterized protein</fullName>
    </submittedName>
</protein>
<dbReference type="AlphaFoldDB" id="A0A3M7Q5J4"/>
<gene>
    <name evidence="1" type="ORF">BpHYR1_032506</name>
</gene>
<evidence type="ECO:0000313" key="1">
    <source>
        <dbReference type="EMBL" id="RNA06228.1"/>
    </source>
</evidence>
<comment type="caution">
    <text evidence="1">The sequence shown here is derived from an EMBL/GenBank/DDBJ whole genome shotgun (WGS) entry which is preliminary data.</text>
</comment>
<name>A0A3M7Q5J4_BRAPC</name>